<keyword evidence="2" id="KW-1185">Reference proteome</keyword>
<dbReference type="Proteomes" id="UP001054945">
    <property type="component" value="Unassembled WGS sequence"/>
</dbReference>
<comment type="caution">
    <text evidence="1">The sequence shown here is derived from an EMBL/GenBank/DDBJ whole genome shotgun (WGS) entry which is preliminary data.</text>
</comment>
<sequence length="109" mass="12510">MISLMSSKPTSNFFKETYLSHTKTAESQQLTGNHKNRESHNFYVRCQPKEVNKIKNNRERKKHMEPTTTRPCLCECLKPNLAPHRAGQSILRMGGKGICKKPLIINSQL</sequence>
<evidence type="ECO:0000313" key="2">
    <source>
        <dbReference type="Proteomes" id="UP001054945"/>
    </source>
</evidence>
<name>A0AAV4TPL6_CAEEX</name>
<proteinExistence type="predicted"/>
<protein>
    <submittedName>
        <fullName evidence="1">Uncharacterized protein</fullName>
    </submittedName>
</protein>
<organism evidence="1 2">
    <name type="scientific">Caerostris extrusa</name>
    <name type="common">Bark spider</name>
    <name type="synonym">Caerostris bankana</name>
    <dbReference type="NCBI Taxonomy" id="172846"/>
    <lineage>
        <taxon>Eukaryota</taxon>
        <taxon>Metazoa</taxon>
        <taxon>Ecdysozoa</taxon>
        <taxon>Arthropoda</taxon>
        <taxon>Chelicerata</taxon>
        <taxon>Arachnida</taxon>
        <taxon>Araneae</taxon>
        <taxon>Araneomorphae</taxon>
        <taxon>Entelegynae</taxon>
        <taxon>Araneoidea</taxon>
        <taxon>Araneidae</taxon>
        <taxon>Caerostris</taxon>
    </lineage>
</organism>
<dbReference type="AlphaFoldDB" id="A0AAV4TPL6"/>
<gene>
    <name evidence="1" type="ORF">CEXT_588891</name>
</gene>
<accession>A0AAV4TPL6</accession>
<evidence type="ECO:0000313" key="1">
    <source>
        <dbReference type="EMBL" id="GIY47684.1"/>
    </source>
</evidence>
<reference evidence="1 2" key="1">
    <citation type="submission" date="2021-06" db="EMBL/GenBank/DDBJ databases">
        <title>Caerostris extrusa draft genome.</title>
        <authorList>
            <person name="Kono N."/>
            <person name="Arakawa K."/>
        </authorList>
    </citation>
    <scope>NUCLEOTIDE SEQUENCE [LARGE SCALE GENOMIC DNA]</scope>
</reference>
<dbReference type="EMBL" id="BPLR01011609">
    <property type="protein sequence ID" value="GIY47684.1"/>
    <property type="molecule type" value="Genomic_DNA"/>
</dbReference>